<organism evidence="2 3">
    <name type="scientific">Ectopseudomonas oleovorans</name>
    <name type="common">Pseudomonas oleovorans</name>
    <dbReference type="NCBI Taxonomy" id="301"/>
    <lineage>
        <taxon>Bacteria</taxon>
        <taxon>Pseudomonadati</taxon>
        <taxon>Pseudomonadota</taxon>
        <taxon>Gammaproteobacteria</taxon>
        <taxon>Pseudomonadales</taxon>
        <taxon>Pseudomonadaceae</taxon>
        <taxon>Ectopseudomonas</taxon>
    </lineage>
</organism>
<proteinExistence type="predicted"/>
<dbReference type="Proteomes" id="UP000265836">
    <property type="component" value="Unassembled WGS sequence"/>
</dbReference>
<dbReference type="InterPro" id="IPR041519">
    <property type="entry name" value="HEPN_RiboL-PSP"/>
</dbReference>
<feature type="domain" description="RiboL-PSP-HEPN" evidence="1">
    <location>
        <begin position="41"/>
        <end position="206"/>
    </location>
</feature>
<protein>
    <recommendedName>
        <fullName evidence="1">RiboL-PSP-HEPN domain-containing protein</fullName>
    </recommendedName>
</protein>
<evidence type="ECO:0000259" key="1">
    <source>
        <dbReference type="Pfam" id="PF18735"/>
    </source>
</evidence>
<dbReference type="Pfam" id="PF18735">
    <property type="entry name" value="HEPN_RiboL-PSP"/>
    <property type="match status" value="1"/>
</dbReference>
<evidence type="ECO:0000313" key="2">
    <source>
        <dbReference type="EMBL" id="RIA18849.1"/>
    </source>
</evidence>
<accession>A0A397M5B6</accession>
<name>A0A397M5B6_ECTOL</name>
<gene>
    <name evidence="2" type="ORF">DFO61_5011</name>
</gene>
<sequence length="235" mass="26158">MDAQGMLDELKAEIIKLGDKFLLPWLPAKPEHQPEQFEHDVKAYCVLTHAIFEEFVEELSLMAMEEAIEAWKKKNPTKGTISLLCSYGACLSIPEKDEEDQEDVFTQIRKELDETKSKHSNVLSNNHGFSLKYLRKILTPVGVDIPTDIVLLESLKNLAEARGSFAHTQAQKAQYGKWKQAKKPMTPEQARVAVNDCIDLCQKLVDRAVVLMGAVAPAPAAVAGGQAPVRPRLPK</sequence>
<comment type="caution">
    <text evidence="2">The sequence shown here is derived from an EMBL/GenBank/DDBJ whole genome shotgun (WGS) entry which is preliminary data.</text>
</comment>
<evidence type="ECO:0000313" key="3">
    <source>
        <dbReference type="Proteomes" id="UP000265836"/>
    </source>
</evidence>
<dbReference type="EMBL" id="QXDA01000010">
    <property type="protein sequence ID" value="RIA18849.1"/>
    <property type="molecule type" value="Genomic_DNA"/>
</dbReference>
<reference evidence="2 3" key="1">
    <citation type="submission" date="2018-08" db="EMBL/GenBank/DDBJ databases">
        <title>Genome sequencing of rice bacterial endophytes.</title>
        <authorList>
            <person name="Venturi V."/>
        </authorList>
    </citation>
    <scope>NUCLEOTIDE SEQUENCE [LARGE SCALE GENOMIC DNA]</scope>
    <source>
        <strain evidence="2 3">E1205</strain>
    </source>
</reference>
<dbReference type="AlphaFoldDB" id="A0A397M5B6"/>